<evidence type="ECO:0000313" key="1">
    <source>
        <dbReference type="EMBL" id="KAF1968888.1"/>
    </source>
</evidence>
<dbReference type="AlphaFoldDB" id="A0A6A5UW10"/>
<accession>A0A6A5UW10</accession>
<organism evidence="1 2">
    <name type="scientific">Bimuria novae-zelandiae CBS 107.79</name>
    <dbReference type="NCBI Taxonomy" id="1447943"/>
    <lineage>
        <taxon>Eukaryota</taxon>
        <taxon>Fungi</taxon>
        <taxon>Dikarya</taxon>
        <taxon>Ascomycota</taxon>
        <taxon>Pezizomycotina</taxon>
        <taxon>Dothideomycetes</taxon>
        <taxon>Pleosporomycetidae</taxon>
        <taxon>Pleosporales</taxon>
        <taxon>Massarineae</taxon>
        <taxon>Didymosphaeriaceae</taxon>
        <taxon>Bimuria</taxon>
    </lineage>
</organism>
<name>A0A6A5UW10_9PLEO</name>
<dbReference type="Proteomes" id="UP000800036">
    <property type="component" value="Unassembled WGS sequence"/>
</dbReference>
<reference evidence="1" key="1">
    <citation type="journal article" date="2020" name="Stud. Mycol.">
        <title>101 Dothideomycetes genomes: a test case for predicting lifestyles and emergence of pathogens.</title>
        <authorList>
            <person name="Haridas S."/>
            <person name="Albert R."/>
            <person name="Binder M."/>
            <person name="Bloem J."/>
            <person name="Labutti K."/>
            <person name="Salamov A."/>
            <person name="Andreopoulos B."/>
            <person name="Baker S."/>
            <person name="Barry K."/>
            <person name="Bills G."/>
            <person name="Bluhm B."/>
            <person name="Cannon C."/>
            <person name="Castanera R."/>
            <person name="Culley D."/>
            <person name="Daum C."/>
            <person name="Ezra D."/>
            <person name="Gonzalez J."/>
            <person name="Henrissat B."/>
            <person name="Kuo A."/>
            <person name="Liang C."/>
            <person name="Lipzen A."/>
            <person name="Lutzoni F."/>
            <person name="Magnuson J."/>
            <person name="Mondo S."/>
            <person name="Nolan M."/>
            <person name="Ohm R."/>
            <person name="Pangilinan J."/>
            <person name="Park H.-J."/>
            <person name="Ramirez L."/>
            <person name="Alfaro M."/>
            <person name="Sun H."/>
            <person name="Tritt A."/>
            <person name="Yoshinaga Y."/>
            <person name="Zwiers L.-H."/>
            <person name="Turgeon B."/>
            <person name="Goodwin S."/>
            <person name="Spatafora J."/>
            <person name="Crous P."/>
            <person name="Grigoriev I."/>
        </authorList>
    </citation>
    <scope>NUCLEOTIDE SEQUENCE</scope>
    <source>
        <strain evidence="1">CBS 107.79</strain>
    </source>
</reference>
<dbReference type="EMBL" id="ML976715">
    <property type="protein sequence ID" value="KAF1968888.1"/>
    <property type="molecule type" value="Genomic_DNA"/>
</dbReference>
<gene>
    <name evidence="1" type="ORF">BU23DRAFT_571973</name>
</gene>
<evidence type="ECO:0000313" key="2">
    <source>
        <dbReference type="Proteomes" id="UP000800036"/>
    </source>
</evidence>
<proteinExistence type="predicted"/>
<keyword evidence="2" id="KW-1185">Reference proteome</keyword>
<sequence>MDELIYFMGRLDFRAGPHRPESFAQPGTLAFLRRTRIDFEEGEINKPGIDRVRREFFGFVCQFKDGANAIRMLCFPKIRYYDEKCSKTFVPYCTSYPPLVHLELGLKGSDLQDLSGETTWPLMSRDEVLNKYKFTGIFGLRSLRRIVLRIRVEEWSLISAGVSNAADFGRELRDALLEGFCDGSV</sequence>
<protein>
    <submittedName>
        <fullName evidence="1">Uncharacterized protein</fullName>
    </submittedName>
</protein>